<feature type="signal peptide" evidence="1">
    <location>
        <begin position="1"/>
        <end position="37"/>
    </location>
</feature>
<feature type="chain" id="PRO_5004215291" evidence="1">
    <location>
        <begin position="38"/>
        <end position="241"/>
    </location>
</feature>
<dbReference type="eggNOG" id="ENOG503332Q">
    <property type="taxonomic scope" value="Bacteria"/>
</dbReference>
<accession>Q2SD66</accession>
<gene>
    <name evidence="2" type="ordered locus">HCH_04710</name>
</gene>
<proteinExistence type="predicted"/>
<protein>
    <submittedName>
        <fullName evidence="2">Uncharacterized protein</fullName>
    </submittedName>
</protein>
<organism evidence="2 3">
    <name type="scientific">Hahella chejuensis (strain KCTC 2396)</name>
    <dbReference type="NCBI Taxonomy" id="349521"/>
    <lineage>
        <taxon>Bacteria</taxon>
        <taxon>Pseudomonadati</taxon>
        <taxon>Pseudomonadota</taxon>
        <taxon>Gammaproteobacteria</taxon>
        <taxon>Oceanospirillales</taxon>
        <taxon>Hahellaceae</taxon>
        <taxon>Hahella</taxon>
    </lineage>
</organism>
<keyword evidence="3" id="KW-1185">Reference proteome</keyword>
<dbReference type="RefSeq" id="WP_011398473.1">
    <property type="nucleotide sequence ID" value="NC_007645.1"/>
</dbReference>
<evidence type="ECO:0000256" key="1">
    <source>
        <dbReference type="SAM" id="SignalP"/>
    </source>
</evidence>
<keyword evidence="1" id="KW-0732">Signal</keyword>
<dbReference type="AlphaFoldDB" id="Q2SD66"/>
<dbReference type="HOGENOM" id="CLU_100541_0_0_6"/>
<dbReference type="Pfam" id="PF19135">
    <property type="entry name" value="DUF5818"/>
    <property type="match status" value="1"/>
</dbReference>
<dbReference type="STRING" id="349521.HCH_04710"/>
<sequence length="241" mass="25767">MNGINKGVSLFTGARVNLRHMAACLPLLLAAPAMVWAGGDTADQRQSAAKSMVYRVDNVQVSILESYPPMLEIRAEGMVPSAGWNNAELVAFQYIQAPPDGVYDFGFVAMPPDQPAAEVISSMSVTYRMAVIPDGLKGVRVHAESNSKAAMLGESDVSQSKKVCLKGRLTEEGVECPAFRDTQGRLYTLGGDLSGYGPGDEVYVTGEAAEYSFCMQGVTISVDYIGASTPNCYDVTQQNSD</sequence>
<dbReference type="KEGG" id="hch:HCH_04710"/>
<evidence type="ECO:0000313" key="3">
    <source>
        <dbReference type="Proteomes" id="UP000000238"/>
    </source>
</evidence>
<reference evidence="2 3" key="1">
    <citation type="journal article" date="2005" name="Nucleic Acids Res.">
        <title>Genomic blueprint of Hahella chejuensis, a marine microbe producing an algicidal agent.</title>
        <authorList>
            <person name="Jeong H."/>
            <person name="Yim J.H."/>
            <person name="Lee C."/>
            <person name="Choi S.-H."/>
            <person name="Park Y.K."/>
            <person name="Yoon S.H."/>
            <person name="Hur C.-G."/>
            <person name="Kang H.-Y."/>
            <person name="Kim D."/>
            <person name="Lee H.H."/>
            <person name="Park K.H."/>
            <person name="Park S.-H."/>
            <person name="Park H.-S."/>
            <person name="Lee H.K."/>
            <person name="Oh T.K."/>
            <person name="Kim J.F."/>
        </authorList>
    </citation>
    <scope>NUCLEOTIDE SEQUENCE [LARGE SCALE GENOMIC DNA]</scope>
    <source>
        <strain evidence="2 3">KCTC 2396</strain>
    </source>
</reference>
<dbReference type="EMBL" id="CP000155">
    <property type="protein sequence ID" value="ABC31408.1"/>
    <property type="molecule type" value="Genomic_DNA"/>
</dbReference>
<evidence type="ECO:0000313" key="2">
    <source>
        <dbReference type="EMBL" id="ABC31408.1"/>
    </source>
</evidence>
<dbReference type="Proteomes" id="UP000000238">
    <property type="component" value="Chromosome"/>
</dbReference>
<dbReference type="InterPro" id="IPR043856">
    <property type="entry name" value="DUF5818"/>
</dbReference>
<name>Q2SD66_HAHCH</name>